<gene>
    <name evidence="2" type="ORF">ACFQ3F_03560</name>
</gene>
<keyword evidence="3" id="KW-1185">Reference proteome</keyword>
<comment type="caution">
    <text evidence="2">The sequence shown here is derived from an EMBL/GenBank/DDBJ whole genome shotgun (WGS) entry which is preliminary data.</text>
</comment>
<dbReference type="InterPro" id="IPR041657">
    <property type="entry name" value="HTH_17"/>
</dbReference>
<accession>A0ABW3VWS4</accession>
<dbReference type="InterPro" id="IPR036388">
    <property type="entry name" value="WH-like_DNA-bd_sf"/>
</dbReference>
<dbReference type="Proteomes" id="UP001597229">
    <property type="component" value="Unassembled WGS sequence"/>
</dbReference>
<proteinExistence type="predicted"/>
<sequence length="76" mass="8687">MDSTAPTLSGLEPLISIEELSEYLNVPTRTLHDWRLAGRGPRAVHVGRQLRYFVTDVNEWLQQQREDVTGRAPEGR</sequence>
<evidence type="ECO:0000259" key="1">
    <source>
        <dbReference type="Pfam" id="PF12728"/>
    </source>
</evidence>
<feature type="domain" description="Helix-turn-helix" evidence="1">
    <location>
        <begin position="15"/>
        <end position="65"/>
    </location>
</feature>
<dbReference type="SUPFAM" id="SSF46955">
    <property type="entry name" value="Putative DNA-binding domain"/>
    <property type="match status" value="1"/>
</dbReference>
<evidence type="ECO:0000313" key="2">
    <source>
        <dbReference type="EMBL" id="MFD1246857.1"/>
    </source>
</evidence>
<reference evidence="3" key="1">
    <citation type="journal article" date="2019" name="Int. J. Syst. Evol. Microbiol.">
        <title>The Global Catalogue of Microorganisms (GCM) 10K type strain sequencing project: providing services to taxonomists for standard genome sequencing and annotation.</title>
        <authorList>
            <consortium name="The Broad Institute Genomics Platform"/>
            <consortium name="The Broad Institute Genome Sequencing Center for Infectious Disease"/>
            <person name="Wu L."/>
            <person name="Ma J."/>
        </authorList>
    </citation>
    <scope>NUCLEOTIDE SEQUENCE [LARGE SCALE GENOMIC DNA]</scope>
    <source>
        <strain evidence="3">CCUG 52478</strain>
    </source>
</reference>
<dbReference type="InterPro" id="IPR009061">
    <property type="entry name" value="DNA-bd_dom_put_sf"/>
</dbReference>
<dbReference type="Pfam" id="PF12728">
    <property type="entry name" value="HTH_17"/>
    <property type="match status" value="1"/>
</dbReference>
<name>A0ABW3VWS4_9ACTN</name>
<dbReference type="RefSeq" id="WP_367917667.1">
    <property type="nucleotide sequence ID" value="NZ_BAABAC010000005.1"/>
</dbReference>
<evidence type="ECO:0000313" key="3">
    <source>
        <dbReference type="Proteomes" id="UP001597229"/>
    </source>
</evidence>
<organism evidence="2 3">
    <name type="scientific">Nocardioides ginsengisoli</name>
    <dbReference type="NCBI Taxonomy" id="363868"/>
    <lineage>
        <taxon>Bacteria</taxon>
        <taxon>Bacillati</taxon>
        <taxon>Actinomycetota</taxon>
        <taxon>Actinomycetes</taxon>
        <taxon>Propionibacteriales</taxon>
        <taxon>Nocardioidaceae</taxon>
        <taxon>Nocardioides</taxon>
    </lineage>
</organism>
<protein>
    <submittedName>
        <fullName evidence="2">Helix-turn-helix domain-containing protein</fullName>
    </submittedName>
</protein>
<dbReference type="EMBL" id="JBHTLX010000005">
    <property type="protein sequence ID" value="MFD1246857.1"/>
    <property type="molecule type" value="Genomic_DNA"/>
</dbReference>
<dbReference type="Gene3D" id="1.10.10.10">
    <property type="entry name" value="Winged helix-like DNA-binding domain superfamily/Winged helix DNA-binding domain"/>
    <property type="match status" value="1"/>
</dbReference>